<dbReference type="CDD" id="cd00265">
    <property type="entry name" value="MADS_MEF2_like"/>
    <property type="match status" value="1"/>
</dbReference>
<dbReference type="SUPFAM" id="SSF55455">
    <property type="entry name" value="SRF-like"/>
    <property type="match status" value="1"/>
</dbReference>
<keyword evidence="2" id="KW-0805">Transcription regulation</keyword>
<dbReference type="AlphaFoldDB" id="A0ABD3U4J7"/>
<protein>
    <recommendedName>
        <fullName evidence="6">MADS-box domain-containing protein</fullName>
    </recommendedName>
</protein>
<keyword evidence="5" id="KW-0539">Nucleus</keyword>
<dbReference type="FunFam" id="3.40.1810.10:FF:000006">
    <property type="entry name" value="Agamous-like MADS-box protein AGL62"/>
    <property type="match status" value="1"/>
</dbReference>
<keyword evidence="4" id="KW-0804">Transcription</keyword>
<reference evidence="7 8" key="1">
    <citation type="submission" date="2024-12" db="EMBL/GenBank/DDBJ databases">
        <title>The unique morphological basis and parallel evolutionary history of personate flowers in Penstemon.</title>
        <authorList>
            <person name="Depatie T.H."/>
            <person name="Wessinger C.A."/>
        </authorList>
    </citation>
    <scope>NUCLEOTIDE SEQUENCE [LARGE SCALE GENOMIC DNA]</scope>
    <source>
        <strain evidence="7">WTNN_2</strain>
        <tissue evidence="7">Leaf</tissue>
    </source>
</reference>
<dbReference type="PANTHER" id="PTHR11945:SF723">
    <property type="entry name" value="AGAMOUS-LIKE MADS-BOX PROTEIN AGL62"/>
    <property type="match status" value="1"/>
</dbReference>
<dbReference type="InterPro" id="IPR036879">
    <property type="entry name" value="TF_MADSbox_sf"/>
</dbReference>
<dbReference type="GO" id="GO:0003677">
    <property type="term" value="F:DNA binding"/>
    <property type="evidence" value="ECO:0007669"/>
    <property type="project" value="UniProtKB-KW"/>
</dbReference>
<evidence type="ECO:0000313" key="8">
    <source>
        <dbReference type="Proteomes" id="UP001634393"/>
    </source>
</evidence>
<evidence type="ECO:0000256" key="3">
    <source>
        <dbReference type="ARBA" id="ARBA00023125"/>
    </source>
</evidence>
<comment type="caution">
    <text evidence="7">The sequence shown here is derived from an EMBL/GenBank/DDBJ whole genome shotgun (WGS) entry which is preliminary data.</text>
</comment>
<dbReference type="InterPro" id="IPR033896">
    <property type="entry name" value="MEF2-like_N"/>
</dbReference>
<dbReference type="Proteomes" id="UP001634393">
    <property type="component" value="Unassembled WGS sequence"/>
</dbReference>
<keyword evidence="8" id="KW-1185">Reference proteome</keyword>
<comment type="subcellular location">
    <subcellularLocation>
        <location evidence="1">Nucleus</location>
    </subcellularLocation>
</comment>
<proteinExistence type="predicted"/>
<dbReference type="EMBL" id="JBJXBP010000002">
    <property type="protein sequence ID" value="KAL3843836.1"/>
    <property type="molecule type" value="Genomic_DNA"/>
</dbReference>
<evidence type="ECO:0000256" key="1">
    <source>
        <dbReference type="ARBA" id="ARBA00004123"/>
    </source>
</evidence>
<keyword evidence="3" id="KW-0238">DNA-binding</keyword>
<evidence type="ECO:0000256" key="5">
    <source>
        <dbReference type="ARBA" id="ARBA00023242"/>
    </source>
</evidence>
<evidence type="ECO:0000256" key="2">
    <source>
        <dbReference type="ARBA" id="ARBA00023015"/>
    </source>
</evidence>
<dbReference type="Gene3D" id="3.40.1810.10">
    <property type="entry name" value="Transcription factor, MADS-box"/>
    <property type="match status" value="1"/>
</dbReference>
<feature type="domain" description="MADS-box" evidence="6">
    <location>
        <begin position="7"/>
        <end position="67"/>
    </location>
</feature>
<dbReference type="InterPro" id="IPR002100">
    <property type="entry name" value="TF_MADSbox"/>
</dbReference>
<organism evidence="7 8">
    <name type="scientific">Penstemon smallii</name>
    <dbReference type="NCBI Taxonomy" id="265156"/>
    <lineage>
        <taxon>Eukaryota</taxon>
        <taxon>Viridiplantae</taxon>
        <taxon>Streptophyta</taxon>
        <taxon>Embryophyta</taxon>
        <taxon>Tracheophyta</taxon>
        <taxon>Spermatophyta</taxon>
        <taxon>Magnoliopsida</taxon>
        <taxon>eudicotyledons</taxon>
        <taxon>Gunneridae</taxon>
        <taxon>Pentapetalae</taxon>
        <taxon>asterids</taxon>
        <taxon>lamiids</taxon>
        <taxon>Lamiales</taxon>
        <taxon>Plantaginaceae</taxon>
        <taxon>Cheloneae</taxon>
        <taxon>Penstemon</taxon>
    </lineage>
</organism>
<dbReference type="PRINTS" id="PR00404">
    <property type="entry name" value="MADSDOMAIN"/>
</dbReference>
<dbReference type="PANTHER" id="PTHR11945">
    <property type="entry name" value="MADS BOX PROTEIN"/>
    <property type="match status" value="1"/>
</dbReference>
<sequence length="214" mass="23819">MILIYLHSRKKIEIKKIENQSNRQVTFSKRRVGLFKKASELCILSGAEISIIVHSLGKRVFAFGHPTVDAVVDRFLNGNSEARESCPTVKTRDFNRHYSDVCKQLDAEKKLKDSIENAKTPRGGLWWEDDVDGLGLEELEQYAAALEELMKNVTMRADDLMLIQNSSNSLPDAEGCLAADETMALLQQNQATTSPFGYGNCNAAAAFGYGQENI</sequence>
<evidence type="ECO:0000256" key="4">
    <source>
        <dbReference type="ARBA" id="ARBA00023163"/>
    </source>
</evidence>
<accession>A0ABD3U4J7</accession>
<dbReference type="PROSITE" id="PS50066">
    <property type="entry name" value="MADS_BOX_2"/>
    <property type="match status" value="1"/>
</dbReference>
<dbReference type="SMART" id="SM00432">
    <property type="entry name" value="MADS"/>
    <property type="match status" value="1"/>
</dbReference>
<name>A0ABD3U4J7_9LAMI</name>
<dbReference type="GO" id="GO:0005634">
    <property type="term" value="C:nucleus"/>
    <property type="evidence" value="ECO:0007669"/>
    <property type="project" value="UniProtKB-SubCell"/>
</dbReference>
<gene>
    <name evidence="7" type="ORF">ACJIZ3_001239</name>
</gene>
<evidence type="ECO:0000259" key="6">
    <source>
        <dbReference type="PROSITE" id="PS50066"/>
    </source>
</evidence>
<evidence type="ECO:0000313" key="7">
    <source>
        <dbReference type="EMBL" id="KAL3843836.1"/>
    </source>
</evidence>
<dbReference type="Pfam" id="PF00319">
    <property type="entry name" value="SRF-TF"/>
    <property type="match status" value="1"/>
</dbReference>